<accession>A0A4V6PLT6</accession>
<dbReference type="EMBL" id="SMTG01000005">
    <property type="protein sequence ID" value="TDK29979.1"/>
    <property type="molecule type" value="Genomic_DNA"/>
</dbReference>
<evidence type="ECO:0000313" key="2">
    <source>
        <dbReference type="Proteomes" id="UP000295543"/>
    </source>
</evidence>
<evidence type="ECO:0000313" key="1">
    <source>
        <dbReference type="EMBL" id="TDK29979.1"/>
    </source>
</evidence>
<dbReference type="RefSeq" id="WP_133394172.1">
    <property type="nucleotide sequence ID" value="NZ_SMTG01000005.1"/>
</dbReference>
<reference evidence="1 2" key="1">
    <citation type="submission" date="2019-03" db="EMBL/GenBank/DDBJ databases">
        <title>Luteimonas zhaokaii sp.nov., isolated from the rectal contents of Plateau pika in Yushu, Qinghai Province, China.</title>
        <authorList>
            <person name="Zhang G."/>
        </authorList>
    </citation>
    <scope>NUCLEOTIDE SEQUENCE [LARGE SCALE GENOMIC DNA]</scope>
    <source>
        <strain evidence="1 2">THG-MD21</strain>
    </source>
</reference>
<gene>
    <name evidence="1" type="ORF">E2F49_12295</name>
</gene>
<keyword evidence="2" id="KW-1185">Reference proteome</keyword>
<protein>
    <submittedName>
        <fullName evidence="1">Uncharacterized protein</fullName>
    </submittedName>
</protein>
<comment type="caution">
    <text evidence="1">The sequence shown here is derived from an EMBL/GenBank/DDBJ whole genome shotgun (WGS) entry which is preliminary data.</text>
</comment>
<dbReference type="OrthoDB" id="7632458at2"/>
<name>A0A4V6PLT6_9GAMM</name>
<proteinExistence type="predicted"/>
<sequence>MAAIPARQRENAARLALSAQLPSPRALTCIAWKGTVGHAWIWIDPPAAIEIGDRTWIPESLLAPVPQTDGVRFLALSSGMEGQVWRAGQLTASQWWPALPDDAARGRFLRASGFDQQLDVPPVGPFEWRVEPWAELRRSWLPGTVDAQERLAWVGAAALIALVAGWQLTSLVRWQNASATVARQLEVARADVAPVLAARERAELASEEAARLMELQSGVSDYEMMSQITAALPEGVELVSWRREPERIVTTVRNGPADPRGFVSVFVGRSPLDDVSATPVPAGMQLTFVLSDATQDAAL</sequence>
<dbReference type="AlphaFoldDB" id="A0A4V6PLT6"/>
<dbReference type="Proteomes" id="UP000295543">
    <property type="component" value="Unassembled WGS sequence"/>
</dbReference>
<organism evidence="1 2">
    <name type="scientific">Luteimonas terrae</name>
    <dbReference type="NCBI Taxonomy" id="1530191"/>
    <lineage>
        <taxon>Bacteria</taxon>
        <taxon>Pseudomonadati</taxon>
        <taxon>Pseudomonadota</taxon>
        <taxon>Gammaproteobacteria</taxon>
        <taxon>Lysobacterales</taxon>
        <taxon>Lysobacteraceae</taxon>
        <taxon>Luteimonas</taxon>
    </lineage>
</organism>